<evidence type="ECO:0000313" key="1">
    <source>
        <dbReference type="EMBL" id="AZS25787.1"/>
    </source>
</evidence>
<protein>
    <submittedName>
        <fullName evidence="1">Uncharacterized protein</fullName>
    </submittedName>
</protein>
<organism evidence="1 2">
    <name type="scientific">Vibrio anguillarum</name>
    <name type="common">Listonella anguillarum</name>
    <dbReference type="NCBI Taxonomy" id="55601"/>
    <lineage>
        <taxon>Bacteria</taxon>
        <taxon>Pseudomonadati</taxon>
        <taxon>Pseudomonadota</taxon>
        <taxon>Gammaproteobacteria</taxon>
        <taxon>Vibrionales</taxon>
        <taxon>Vibrionaceae</taxon>
        <taxon>Vibrio</taxon>
    </lineage>
</organism>
<name>A0A7U6FR45_VIBAN</name>
<accession>A0A7U6FR45</accession>
<evidence type="ECO:0000313" key="2">
    <source>
        <dbReference type="Proteomes" id="UP000256923"/>
    </source>
</evidence>
<reference evidence="1 2" key="1">
    <citation type="submission" date="2018-12" db="EMBL/GenBank/DDBJ databases">
        <title>Characterization and Draft Genome of Vibrio anguillarum J360 Marine Pathogen Isolated from an Outbreak in Lumpfish (Cyclopterus lumpus).</title>
        <authorList>
            <person name="Vasquez J.I."/>
            <person name="Cao T."/>
            <person name="Chakraborty S."/>
            <person name="Gnanagobal H."/>
            <person name="Wescot J."/>
            <person name="Boyce D."/>
            <person name="Santander J."/>
        </authorList>
    </citation>
    <scope>NUCLEOTIDE SEQUENCE [LARGE SCALE GENOMIC DNA]</scope>
    <source>
        <strain evidence="1 2">J360</strain>
    </source>
</reference>
<dbReference type="Proteomes" id="UP000256923">
    <property type="component" value="Chromosome 1"/>
</dbReference>
<dbReference type="EMBL" id="CP034672">
    <property type="protein sequence ID" value="AZS25787.1"/>
    <property type="molecule type" value="Genomic_DNA"/>
</dbReference>
<gene>
    <name evidence="1" type="ORF">DYL72_12675</name>
</gene>
<sequence length="165" mass="18983">MTVLNRYIANQHAYVEKKMQQPLTGFTNKKGEQAKWDDIAVTFRNKKGITANFYFNNNNKPYPKIGSKFTNDDRLNSDTHHLLLTYLLDLLKENISINVKREKLSIARNFLNALENNVASSSLSDIQHAIDNMGYSSYIATFFNWLYKHKMLSTACCPSFPIHLG</sequence>
<dbReference type="RefSeq" id="WP_029388395.1">
    <property type="nucleotide sequence ID" value="NZ_CP023054.1"/>
</dbReference>
<proteinExistence type="predicted"/>
<dbReference type="AlphaFoldDB" id="A0A7U6FR45"/>